<keyword evidence="1" id="KW-1133">Transmembrane helix</keyword>
<gene>
    <name evidence="2" type="ORF">LWHH1689_0113</name>
</gene>
<protein>
    <submittedName>
        <fullName evidence="2">Uncharacterized protein</fullName>
    </submittedName>
</protein>
<evidence type="ECO:0000256" key="1">
    <source>
        <dbReference type="SAM" id="Phobius"/>
    </source>
</evidence>
<accession>A0A2S1ENT6</accession>
<evidence type="ECO:0000313" key="3">
    <source>
        <dbReference type="Proteomes" id="UP000244369"/>
    </source>
</evidence>
<proteinExistence type="predicted"/>
<keyword evidence="1" id="KW-0472">Membrane</keyword>
<sequence>MSESGYVTDPLIILGVLIFLVGILIFCFGKKWFILRSFFGDRSMFSQIFWGLIISLIGLILLYISGVFTRVRLKTT</sequence>
<feature type="transmembrane region" description="Helical" evidence="1">
    <location>
        <begin position="48"/>
        <end position="68"/>
    </location>
</feature>
<reference evidence="2 3" key="1">
    <citation type="submission" date="2018-03" db="EMBL/GenBank/DDBJ databases">
        <title>Complete Genome Sequence of the Chinese traditional Highland Barley wine Isolate Lactobacillus reuteri WHH1689.</title>
        <authorList>
            <person name="Chen S."/>
            <person name="Chen L."/>
            <person name="Chen L."/>
            <person name="Li Y."/>
        </authorList>
    </citation>
    <scope>NUCLEOTIDE SEQUENCE [LARGE SCALE GENOMIC DNA]</scope>
    <source>
        <strain evidence="2 3">WHH1689</strain>
    </source>
</reference>
<feature type="transmembrane region" description="Helical" evidence="1">
    <location>
        <begin position="6"/>
        <end position="28"/>
    </location>
</feature>
<name>A0A2S1ENT6_LIMRT</name>
<dbReference type="AlphaFoldDB" id="A0A2S1ENT6"/>
<evidence type="ECO:0000313" key="2">
    <source>
        <dbReference type="EMBL" id="AWD61479.1"/>
    </source>
</evidence>
<keyword evidence="1" id="KW-0812">Transmembrane</keyword>
<dbReference type="Proteomes" id="UP000244369">
    <property type="component" value="Chromosome"/>
</dbReference>
<organism evidence="2 3">
    <name type="scientific">Limosilactobacillus reuteri</name>
    <name type="common">Lactobacillus reuteri</name>
    <dbReference type="NCBI Taxonomy" id="1598"/>
    <lineage>
        <taxon>Bacteria</taxon>
        <taxon>Bacillati</taxon>
        <taxon>Bacillota</taxon>
        <taxon>Bacilli</taxon>
        <taxon>Lactobacillales</taxon>
        <taxon>Lactobacillaceae</taxon>
        <taxon>Limosilactobacillus</taxon>
    </lineage>
</organism>
<dbReference type="EMBL" id="CP027805">
    <property type="protein sequence ID" value="AWD61479.1"/>
    <property type="molecule type" value="Genomic_DNA"/>
</dbReference>